<protein>
    <submittedName>
        <fullName evidence="1">Uncharacterized protein</fullName>
    </submittedName>
</protein>
<evidence type="ECO:0000313" key="1">
    <source>
        <dbReference type="EMBL" id="MEQ2240571.1"/>
    </source>
</evidence>
<dbReference type="Proteomes" id="UP001482620">
    <property type="component" value="Unassembled WGS sequence"/>
</dbReference>
<name>A0ABV0U686_9TELE</name>
<keyword evidence="2" id="KW-1185">Reference proteome</keyword>
<gene>
    <name evidence="1" type="ORF">ILYODFUR_016412</name>
</gene>
<reference evidence="1 2" key="1">
    <citation type="submission" date="2021-06" db="EMBL/GenBank/DDBJ databases">
        <authorList>
            <person name="Palmer J.M."/>
        </authorList>
    </citation>
    <scope>NUCLEOTIDE SEQUENCE [LARGE SCALE GENOMIC DNA]</scope>
    <source>
        <strain evidence="2">if_2019</strain>
        <tissue evidence="1">Muscle</tissue>
    </source>
</reference>
<dbReference type="EMBL" id="JAHRIQ010059419">
    <property type="protein sequence ID" value="MEQ2240571.1"/>
    <property type="molecule type" value="Genomic_DNA"/>
</dbReference>
<evidence type="ECO:0000313" key="2">
    <source>
        <dbReference type="Proteomes" id="UP001482620"/>
    </source>
</evidence>
<accession>A0ABV0U686</accession>
<sequence length="170" mass="19102">MGGCSNCAKVLIQLISLHVCAHKKQLFRTERFQEILAPRKDDKENKGLIRTSEKLNNIILLSGAGAFNMSSGVLDDVVIDDVWRSDAQRACCVPGVLRWELFLWEWLPRSLQSESCKDMMQHEAEDACFHCVQVEVEQQEEEEEGNQPTVTPLYLLFIIPAAAASSPPSL</sequence>
<comment type="caution">
    <text evidence="1">The sequence shown here is derived from an EMBL/GenBank/DDBJ whole genome shotgun (WGS) entry which is preliminary data.</text>
</comment>
<proteinExistence type="predicted"/>
<organism evidence="1 2">
    <name type="scientific">Ilyodon furcidens</name>
    <name type="common">goldbreast splitfin</name>
    <dbReference type="NCBI Taxonomy" id="33524"/>
    <lineage>
        <taxon>Eukaryota</taxon>
        <taxon>Metazoa</taxon>
        <taxon>Chordata</taxon>
        <taxon>Craniata</taxon>
        <taxon>Vertebrata</taxon>
        <taxon>Euteleostomi</taxon>
        <taxon>Actinopterygii</taxon>
        <taxon>Neopterygii</taxon>
        <taxon>Teleostei</taxon>
        <taxon>Neoteleostei</taxon>
        <taxon>Acanthomorphata</taxon>
        <taxon>Ovalentaria</taxon>
        <taxon>Atherinomorphae</taxon>
        <taxon>Cyprinodontiformes</taxon>
        <taxon>Goodeidae</taxon>
        <taxon>Ilyodon</taxon>
    </lineage>
</organism>